<organism evidence="2">
    <name type="scientific">Cacopsylla melanoneura</name>
    <dbReference type="NCBI Taxonomy" id="428564"/>
    <lineage>
        <taxon>Eukaryota</taxon>
        <taxon>Metazoa</taxon>
        <taxon>Ecdysozoa</taxon>
        <taxon>Arthropoda</taxon>
        <taxon>Hexapoda</taxon>
        <taxon>Insecta</taxon>
        <taxon>Pterygota</taxon>
        <taxon>Neoptera</taxon>
        <taxon>Paraneoptera</taxon>
        <taxon>Hemiptera</taxon>
        <taxon>Sternorrhyncha</taxon>
        <taxon>Psylloidea</taxon>
        <taxon>Psyllidae</taxon>
        <taxon>Psyllinae</taxon>
        <taxon>Cacopsylla</taxon>
    </lineage>
</organism>
<proteinExistence type="predicted"/>
<evidence type="ECO:0000313" key="2">
    <source>
        <dbReference type="EMBL" id="CAG6606915.1"/>
    </source>
</evidence>
<name>A0A8D8LCB1_9HEMI</name>
<feature type="region of interest" description="Disordered" evidence="1">
    <location>
        <begin position="103"/>
        <end position="123"/>
    </location>
</feature>
<dbReference type="EMBL" id="HBUF01005705">
    <property type="protein sequence ID" value="CAG6606913.1"/>
    <property type="molecule type" value="Transcribed_RNA"/>
</dbReference>
<sequence length="123" mass="13822">MGSPTVCPRTKCSTWPVHRVLALARAVSSAACTRSKQTLKLAAAWRPVSSGCQQDRHKNLPPNRNVSFKRRNLLATNRTRLVPPFNRIEPLLKTLKVALKRRSLKKSLPVSRPNSLKPPPWLV</sequence>
<protein>
    <submittedName>
        <fullName evidence="2">Uncharacterized protein</fullName>
    </submittedName>
</protein>
<dbReference type="AlphaFoldDB" id="A0A8D8LCB1"/>
<evidence type="ECO:0000256" key="1">
    <source>
        <dbReference type="SAM" id="MobiDB-lite"/>
    </source>
</evidence>
<dbReference type="EMBL" id="HBUF01005707">
    <property type="protein sequence ID" value="CAG6606917.1"/>
    <property type="molecule type" value="Transcribed_RNA"/>
</dbReference>
<reference evidence="2" key="1">
    <citation type="submission" date="2021-05" db="EMBL/GenBank/DDBJ databases">
        <authorList>
            <person name="Alioto T."/>
            <person name="Alioto T."/>
            <person name="Gomez Garrido J."/>
        </authorList>
    </citation>
    <scope>NUCLEOTIDE SEQUENCE</scope>
</reference>
<dbReference type="EMBL" id="HBUF01005706">
    <property type="protein sequence ID" value="CAG6606915.1"/>
    <property type="molecule type" value="Transcribed_RNA"/>
</dbReference>
<accession>A0A8D8LCB1</accession>